<evidence type="ECO:0000313" key="10">
    <source>
        <dbReference type="Proteomes" id="UP000198304"/>
    </source>
</evidence>
<feature type="transmembrane region" description="Helical" evidence="7">
    <location>
        <begin position="247"/>
        <end position="264"/>
    </location>
</feature>
<dbReference type="GO" id="GO:0031460">
    <property type="term" value="P:glycine betaine transport"/>
    <property type="evidence" value="ECO:0007669"/>
    <property type="project" value="TreeGrafter"/>
</dbReference>
<feature type="transmembrane region" description="Helical" evidence="7">
    <location>
        <begin position="137"/>
        <end position="161"/>
    </location>
</feature>
<accession>A0A239BT68</accession>
<evidence type="ECO:0000256" key="1">
    <source>
        <dbReference type="ARBA" id="ARBA00004141"/>
    </source>
</evidence>
<dbReference type="Proteomes" id="UP000198304">
    <property type="component" value="Unassembled WGS sequence"/>
</dbReference>
<dbReference type="GO" id="GO:0043190">
    <property type="term" value="C:ATP-binding cassette (ABC) transporter complex"/>
    <property type="evidence" value="ECO:0007669"/>
    <property type="project" value="TreeGrafter"/>
</dbReference>
<evidence type="ECO:0000313" key="9">
    <source>
        <dbReference type="EMBL" id="SNS11100.1"/>
    </source>
</evidence>
<gene>
    <name evidence="9" type="ORF">SAMN05446037_1004124</name>
</gene>
<dbReference type="PANTHER" id="PTHR47737">
    <property type="entry name" value="GLYCINE BETAINE/PROLINE BETAINE TRANSPORT SYSTEM PERMEASE PROTEIN PROW"/>
    <property type="match status" value="1"/>
</dbReference>
<comment type="similarity">
    <text evidence="7">Belongs to the binding-protein-dependent transport system permease family.</text>
</comment>
<evidence type="ECO:0000256" key="5">
    <source>
        <dbReference type="ARBA" id="ARBA00022989"/>
    </source>
</evidence>
<dbReference type="InterPro" id="IPR000515">
    <property type="entry name" value="MetI-like"/>
</dbReference>
<protein>
    <submittedName>
        <fullName evidence="9">Glycine betaine/proline transport system permease protein</fullName>
    </submittedName>
</protein>
<evidence type="ECO:0000256" key="3">
    <source>
        <dbReference type="ARBA" id="ARBA00022475"/>
    </source>
</evidence>
<organism evidence="9 10">
    <name type="scientific">Anaerovirgula multivorans</name>
    <dbReference type="NCBI Taxonomy" id="312168"/>
    <lineage>
        <taxon>Bacteria</taxon>
        <taxon>Bacillati</taxon>
        <taxon>Bacillota</taxon>
        <taxon>Clostridia</taxon>
        <taxon>Peptostreptococcales</taxon>
        <taxon>Natronincolaceae</taxon>
        <taxon>Anaerovirgula</taxon>
    </lineage>
</organism>
<keyword evidence="6 7" id="KW-0472">Membrane</keyword>
<dbReference type="InterPro" id="IPR035906">
    <property type="entry name" value="MetI-like_sf"/>
</dbReference>
<keyword evidence="3" id="KW-1003">Cell membrane</keyword>
<feature type="transmembrane region" description="Helical" evidence="7">
    <location>
        <begin position="93"/>
        <end position="117"/>
    </location>
</feature>
<dbReference type="CDD" id="cd06261">
    <property type="entry name" value="TM_PBP2"/>
    <property type="match status" value="1"/>
</dbReference>
<evidence type="ECO:0000259" key="8">
    <source>
        <dbReference type="PROSITE" id="PS50928"/>
    </source>
</evidence>
<keyword evidence="5 7" id="KW-1133">Transmembrane helix</keyword>
<dbReference type="FunFam" id="1.10.3720.10:FF:000001">
    <property type="entry name" value="Glycine betaine ABC transporter, permease"/>
    <property type="match status" value="1"/>
</dbReference>
<dbReference type="GO" id="GO:0015871">
    <property type="term" value="P:choline transport"/>
    <property type="evidence" value="ECO:0007669"/>
    <property type="project" value="TreeGrafter"/>
</dbReference>
<evidence type="ECO:0000256" key="2">
    <source>
        <dbReference type="ARBA" id="ARBA00022448"/>
    </source>
</evidence>
<evidence type="ECO:0000256" key="6">
    <source>
        <dbReference type="ARBA" id="ARBA00023136"/>
    </source>
</evidence>
<dbReference type="GO" id="GO:0015226">
    <property type="term" value="F:carnitine transmembrane transporter activity"/>
    <property type="evidence" value="ECO:0007669"/>
    <property type="project" value="TreeGrafter"/>
</dbReference>
<feature type="transmembrane region" description="Helical" evidence="7">
    <location>
        <begin position="69"/>
        <end position="86"/>
    </location>
</feature>
<sequence length="278" mass="29869">MNNFSIPLSEVVNKAFDEIVPSITPITNTISRNLATIIDKFEGYLLILPPWIMIIVVGALVGFFLNKKLGIFTIASLTFLLGLELWSQTMSTLSLVLTGTIISLLIGIPLGILSSQSDVTERVLRPILDFMQTLPSFVYLIPAVMFFGLGKVSSLVAVLIFSMPPAVRLTNLGIRQVPKDMVEAARAFGSTRLQILLGVQLPLALSTIMAGVNQCIMMALSMSVIAAMIGGGGLGRDILRAMQTVDIGLGVESGIAIVLLAILLDRITENIAKSKNNI</sequence>
<dbReference type="GO" id="GO:0005275">
    <property type="term" value="F:amine transmembrane transporter activity"/>
    <property type="evidence" value="ECO:0007669"/>
    <property type="project" value="TreeGrafter"/>
</dbReference>
<keyword evidence="4 7" id="KW-0812">Transmembrane</keyword>
<dbReference type="RefSeq" id="WP_089281907.1">
    <property type="nucleotide sequence ID" value="NZ_FZOJ01000004.1"/>
</dbReference>
<evidence type="ECO:0000256" key="7">
    <source>
        <dbReference type="RuleBase" id="RU363032"/>
    </source>
</evidence>
<keyword evidence="2 7" id="KW-0813">Transport</keyword>
<dbReference type="Pfam" id="PF00528">
    <property type="entry name" value="BPD_transp_1"/>
    <property type="match status" value="1"/>
</dbReference>
<dbReference type="OrthoDB" id="9801163at2"/>
<keyword evidence="10" id="KW-1185">Reference proteome</keyword>
<dbReference type="PROSITE" id="PS50928">
    <property type="entry name" value="ABC_TM1"/>
    <property type="match status" value="1"/>
</dbReference>
<feature type="transmembrane region" description="Helical" evidence="7">
    <location>
        <begin position="44"/>
        <end position="63"/>
    </location>
</feature>
<dbReference type="SUPFAM" id="SSF161098">
    <property type="entry name" value="MetI-like"/>
    <property type="match status" value="1"/>
</dbReference>
<reference evidence="9 10" key="1">
    <citation type="submission" date="2017-06" db="EMBL/GenBank/DDBJ databases">
        <authorList>
            <person name="Kim H.J."/>
            <person name="Triplett B.A."/>
        </authorList>
    </citation>
    <scope>NUCLEOTIDE SEQUENCE [LARGE SCALE GENOMIC DNA]</scope>
    <source>
        <strain evidence="9 10">SCA</strain>
    </source>
</reference>
<dbReference type="AlphaFoldDB" id="A0A239BT68"/>
<feature type="domain" description="ABC transmembrane type-1" evidence="8">
    <location>
        <begin position="89"/>
        <end position="268"/>
    </location>
</feature>
<evidence type="ECO:0000256" key="4">
    <source>
        <dbReference type="ARBA" id="ARBA00022692"/>
    </source>
</evidence>
<dbReference type="PANTHER" id="PTHR47737:SF1">
    <property type="entry name" value="GLYCINE BETAINE_PROLINE BETAINE TRANSPORT SYSTEM PERMEASE PROTEIN PROW"/>
    <property type="match status" value="1"/>
</dbReference>
<proteinExistence type="inferred from homology"/>
<name>A0A239BT68_9FIRM</name>
<feature type="transmembrane region" description="Helical" evidence="7">
    <location>
        <begin position="215"/>
        <end position="235"/>
    </location>
</feature>
<dbReference type="EMBL" id="FZOJ01000004">
    <property type="protein sequence ID" value="SNS11100.1"/>
    <property type="molecule type" value="Genomic_DNA"/>
</dbReference>
<dbReference type="Gene3D" id="1.10.3720.10">
    <property type="entry name" value="MetI-like"/>
    <property type="match status" value="1"/>
</dbReference>
<comment type="subcellular location">
    <subcellularLocation>
        <location evidence="7">Cell membrane</location>
        <topology evidence="7">Multi-pass membrane protein</topology>
    </subcellularLocation>
    <subcellularLocation>
        <location evidence="1">Membrane</location>
        <topology evidence="1">Multi-pass membrane protein</topology>
    </subcellularLocation>
</comment>